<dbReference type="PROSITE" id="PS50112">
    <property type="entry name" value="PAS"/>
    <property type="match status" value="3"/>
</dbReference>
<dbReference type="InterPro" id="IPR000014">
    <property type="entry name" value="PAS"/>
</dbReference>
<dbReference type="SMART" id="SM00052">
    <property type="entry name" value="EAL"/>
    <property type="match status" value="1"/>
</dbReference>
<name>A0A291IHK2_9GAMM</name>
<evidence type="ECO:0000256" key="3">
    <source>
        <dbReference type="ARBA" id="ARBA00022475"/>
    </source>
</evidence>
<dbReference type="Gene3D" id="3.30.70.270">
    <property type="match status" value="1"/>
</dbReference>
<keyword evidence="4" id="KW-0812">Transmembrane</keyword>
<keyword evidence="5" id="KW-1133">Transmembrane helix</keyword>
<keyword evidence="8" id="KW-1185">Reference proteome</keyword>
<dbReference type="PANTHER" id="PTHR44757">
    <property type="entry name" value="DIGUANYLATE CYCLASE DGCP"/>
    <property type="match status" value="1"/>
</dbReference>
<dbReference type="SMART" id="SM00086">
    <property type="entry name" value="PAC"/>
    <property type="match status" value="3"/>
</dbReference>
<dbReference type="KEGG" id="mko:MKLM6_1435"/>
<dbReference type="InterPro" id="IPR043128">
    <property type="entry name" value="Rev_trsase/Diguanyl_cyclase"/>
</dbReference>
<reference evidence="7 8" key="1">
    <citation type="submission" date="2016-03" db="EMBL/GenBank/DDBJ databases">
        <authorList>
            <person name="Heylen K."/>
            <person name="De Vos P."/>
            <person name="Vekeman B."/>
        </authorList>
    </citation>
    <scope>NUCLEOTIDE SEQUENCE [LARGE SCALE GENOMIC DNA]</scope>
    <source>
        <strain evidence="7 8">R-49807</strain>
    </source>
</reference>
<dbReference type="InterPro" id="IPR000700">
    <property type="entry name" value="PAS-assoc_C"/>
</dbReference>
<comment type="cofactor">
    <cofactor evidence="1">
        <name>Mg(2+)</name>
        <dbReference type="ChEBI" id="CHEBI:18420"/>
    </cofactor>
</comment>
<dbReference type="NCBIfam" id="TIGR00254">
    <property type="entry name" value="GGDEF"/>
    <property type="match status" value="1"/>
</dbReference>
<evidence type="ECO:0000256" key="5">
    <source>
        <dbReference type="ARBA" id="ARBA00022989"/>
    </source>
</evidence>
<dbReference type="Proteomes" id="UP000077734">
    <property type="component" value="Unassembled WGS sequence"/>
</dbReference>
<dbReference type="Pfam" id="PF00990">
    <property type="entry name" value="GGDEF"/>
    <property type="match status" value="1"/>
</dbReference>
<dbReference type="PROSITE" id="PS50883">
    <property type="entry name" value="EAL"/>
    <property type="match status" value="1"/>
</dbReference>
<sequence length="1499" mass="169482">MSPNLYRRTELAGILGLSLIYALCAKLVLTYFSTSGNVTLIWFSGGIGLAVLLLKGIRYWPGILIGATAAGLMVDDVFWLSVVIAAGNTLESVIAAWLLQHKRHFSIELSHPRHFLWLALAAMLCAGISAGLGPASLYLAGVLPRGELTEATLHWWMADVFGIVFTTPTLLIWRRWPRDWFSGKRLPETLAFLGLTWLSGQILFFDWFAGQLQFAPHTYWPFIFVLWGAMRFSRHGVTLVLAVTAAQALLGVVKHSGQFAADFEDSDLFNFWIFMATLSSSGVMLVLTLYRNRQITRDLSANERRLHTIIEASPVPHIVYDRDEKVSFVNQAFIETFAYTIEDIPDRDAWWQLAYPDPDYRQTVKAIWQNQVEQHRQHQTWQKAAVTVRRKDGAQRQVIASSVGLGESFEDGYLVTYFDISEQLHFEKALTAANLLLQTILETLPLRVFWKDRDCRYLGCNSLFARDAGQTQPAELIGREDADMAWKNQAELYRQDDRQVMQSGVARLNYEEPQTTPSGETIWLRTSKLPLRDSEQQIIGLLGIYEDITAFKASQDALAETVSTLQATLEATADGILVVSLEGRIRNFNQRLLELWQIPDGLIRIGDDGAELLRFLIAQLKDPEYYLNQFHEMVSHPERESSALLEFKDGRLLERYSRPQKIGDKVIGRVWCYSDVTERRRLEQQLLWRTAFLEALLESTPDGIVAVDRDGRKILQNRRISEIWRMPPEIAEQTATLPQRNFARNQVADPKFMDDCIAEIEAHPDLSGQYEIELLDGSILELHTAPVSDDNASYLGRIWQFRDVTATRQAERALRRKEYYQRALLDNIPHAIWLKDPNSRLLAVNQEFAELFGADNPAALIGKNDFDIAPPELAKAYRADDQRVLETRQKLIVEEYILDGGRRTLFETYKAPVIDEQGQLLGTVGFARDISEARKNEENLRLAALVYDNSSEAMIVVDADNNILSVNPAFTAMTGYRAEEVIGQNPSLLHSGEHDRAFYRDMWRALETTGAWRGEIKNRRKDGRMFVEELAINTIYNADGKPQRRVALFSDITQRKQSEEQIWHQANFDPLTALPNRRMFRDRLELEIKKAHRLQQSFALLFIDLDRFKEVNDTLGHDLGDALLKQTALRLQACVRESDTVARLGGDEFTIILSELETPESCEPVARHLLEQLSAPFDLDGESAYVSASIGITIYPNDSSDVSQLLKNADQAMYAAKNQGRNNFCFFTRALQEALVARAALLADLRRALAESQFLLYYQPIIDLQTGLAHKAEALLRWQHPSRGLTGPGHFIALAEETGLINEIGDWVFQAAARQVAIWRRQISDEFQISVNKSPVQFQNPHHTPEDWFAYLDRLGLPGQSIVVEITEGLLLDAGTSVHNHLMAFRDAGMQVAIDDFGTGYSALSYLKKFDIDYLKIDQSFVRNLAADSSDFILCEAIIVMAHKLGLKVVAEGVETEQQRALLAAIGCDYGQGYLFSEPLPAGLFEQRFGTGAGAESGS</sequence>
<dbReference type="SUPFAM" id="SSF55073">
    <property type="entry name" value="Nucleotide cyclase"/>
    <property type="match status" value="1"/>
</dbReference>
<dbReference type="InterPro" id="IPR052155">
    <property type="entry name" value="Biofilm_reg_signaling"/>
</dbReference>
<dbReference type="InterPro" id="IPR035965">
    <property type="entry name" value="PAS-like_dom_sf"/>
</dbReference>
<dbReference type="SMART" id="SM00091">
    <property type="entry name" value="PAS"/>
    <property type="match status" value="6"/>
</dbReference>
<dbReference type="PANTHER" id="PTHR44757:SF2">
    <property type="entry name" value="BIOFILM ARCHITECTURE MAINTENANCE PROTEIN MBAA"/>
    <property type="match status" value="1"/>
</dbReference>
<dbReference type="InterPro" id="IPR001633">
    <property type="entry name" value="EAL_dom"/>
</dbReference>
<dbReference type="Pfam" id="PF12860">
    <property type="entry name" value="PAS_7"/>
    <property type="match status" value="2"/>
</dbReference>
<dbReference type="InterPro" id="IPR000160">
    <property type="entry name" value="GGDEF_dom"/>
</dbReference>
<dbReference type="SUPFAM" id="SSF55785">
    <property type="entry name" value="PYP-like sensor domain (PAS domain)"/>
    <property type="match status" value="6"/>
</dbReference>
<organism evidence="7 8">
    <name type="scientific">Methylomonas koyamae</name>
    <dbReference type="NCBI Taxonomy" id="702114"/>
    <lineage>
        <taxon>Bacteria</taxon>
        <taxon>Pseudomonadati</taxon>
        <taxon>Pseudomonadota</taxon>
        <taxon>Gammaproteobacteria</taxon>
        <taxon>Methylococcales</taxon>
        <taxon>Methylococcaceae</taxon>
        <taxon>Methylomonas</taxon>
    </lineage>
</organism>
<dbReference type="Pfam" id="PF00563">
    <property type="entry name" value="EAL"/>
    <property type="match status" value="1"/>
</dbReference>
<dbReference type="InterPro" id="IPR007895">
    <property type="entry name" value="MASE1"/>
</dbReference>
<dbReference type="NCBIfam" id="TIGR00229">
    <property type="entry name" value="sensory_box"/>
    <property type="match status" value="4"/>
</dbReference>
<comment type="caution">
    <text evidence="7">The sequence shown here is derived from an EMBL/GenBank/DDBJ whole genome shotgun (WGS) entry which is preliminary data.</text>
</comment>
<dbReference type="CDD" id="cd00130">
    <property type="entry name" value="PAS"/>
    <property type="match status" value="4"/>
</dbReference>
<dbReference type="SUPFAM" id="SSF141868">
    <property type="entry name" value="EAL domain-like"/>
    <property type="match status" value="1"/>
</dbReference>
<dbReference type="InterPro" id="IPR013767">
    <property type="entry name" value="PAS_fold"/>
</dbReference>
<evidence type="ECO:0000256" key="1">
    <source>
        <dbReference type="ARBA" id="ARBA00001946"/>
    </source>
</evidence>
<keyword evidence="3" id="KW-1003">Cell membrane</keyword>
<dbReference type="InterPro" id="IPR035919">
    <property type="entry name" value="EAL_sf"/>
</dbReference>
<evidence type="ECO:0000256" key="2">
    <source>
        <dbReference type="ARBA" id="ARBA00004651"/>
    </source>
</evidence>
<dbReference type="EMBL" id="LUUL01000051">
    <property type="protein sequence ID" value="OAI29048.1"/>
    <property type="molecule type" value="Genomic_DNA"/>
</dbReference>
<protein>
    <submittedName>
        <fullName evidence="7">Diguanylate cyclase</fullName>
    </submittedName>
</protein>
<dbReference type="GO" id="GO:0003824">
    <property type="term" value="F:catalytic activity"/>
    <property type="evidence" value="ECO:0007669"/>
    <property type="project" value="UniProtKB-ARBA"/>
</dbReference>
<dbReference type="GO" id="GO:0006355">
    <property type="term" value="P:regulation of DNA-templated transcription"/>
    <property type="evidence" value="ECO:0007669"/>
    <property type="project" value="InterPro"/>
</dbReference>
<dbReference type="FunFam" id="3.30.70.270:FF:000001">
    <property type="entry name" value="Diguanylate cyclase domain protein"/>
    <property type="match status" value="1"/>
</dbReference>
<dbReference type="Gene3D" id="3.30.450.20">
    <property type="entry name" value="PAS domain"/>
    <property type="match status" value="6"/>
</dbReference>
<evidence type="ECO:0000256" key="6">
    <source>
        <dbReference type="ARBA" id="ARBA00023136"/>
    </source>
</evidence>
<proteinExistence type="predicted"/>
<dbReference type="Gene3D" id="3.20.20.450">
    <property type="entry name" value="EAL domain"/>
    <property type="match status" value="1"/>
</dbReference>
<accession>A0A291IHK2</accession>
<dbReference type="Pfam" id="PF00989">
    <property type="entry name" value="PAS"/>
    <property type="match status" value="2"/>
</dbReference>
<dbReference type="SMART" id="SM00267">
    <property type="entry name" value="GGDEF"/>
    <property type="match status" value="1"/>
</dbReference>
<evidence type="ECO:0000256" key="4">
    <source>
        <dbReference type="ARBA" id="ARBA00022692"/>
    </source>
</evidence>
<keyword evidence="6" id="KW-0472">Membrane</keyword>
<dbReference type="Pfam" id="PF08448">
    <property type="entry name" value="PAS_4"/>
    <property type="match status" value="2"/>
</dbReference>
<dbReference type="PROSITE" id="PS50887">
    <property type="entry name" value="GGDEF"/>
    <property type="match status" value="1"/>
</dbReference>
<dbReference type="InterPro" id="IPR013656">
    <property type="entry name" value="PAS_4"/>
</dbReference>
<dbReference type="GO" id="GO:0005886">
    <property type="term" value="C:plasma membrane"/>
    <property type="evidence" value="ECO:0007669"/>
    <property type="project" value="UniProtKB-SubCell"/>
</dbReference>
<dbReference type="InterPro" id="IPR029787">
    <property type="entry name" value="Nucleotide_cyclase"/>
</dbReference>
<dbReference type="Pfam" id="PF05231">
    <property type="entry name" value="MASE1"/>
    <property type="match status" value="1"/>
</dbReference>
<evidence type="ECO:0000313" key="7">
    <source>
        <dbReference type="EMBL" id="OAI29048.1"/>
    </source>
</evidence>
<evidence type="ECO:0000313" key="8">
    <source>
        <dbReference type="Proteomes" id="UP000077734"/>
    </source>
</evidence>
<dbReference type="InterPro" id="IPR001610">
    <property type="entry name" value="PAC"/>
</dbReference>
<dbReference type="CDD" id="cd01949">
    <property type="entry name" value="GGDEF"/>
    <property type="match status" value="1"/>
</dbReference>
<gene>
    <name evidence="7" type="ORF">A1356_04890</name>
</gene>
<dbReference type="RefSeq" id="WP_082889363.1">
    <property type="nucleotide sequence ID" value="NZ_CP023669.1"/>
</dbReference>
<dbReference type="PROSITE" id="PS50113">
    <property type="entry name" value="PAC"/>
    <property type="match status" value="4"/>
</dbReference>
<comment type="subcellular location">
    <subcellularLocation>
        <location evidence="2">Cell membrane</location>
        <topology evidence="2">Multi-pass membrane protein</topology>
    </subcellularLocation>
</comment>
<dbReference type="CDD" id="cd01948">
    <property type="entry name" value="EAL"/>
    <property type="match status" value="1"/>
</dbReference>